<protein>
    <submittedName>
        <fullName evidence="2">Multiple epidermal growth factor-like domains protein 10</fullName>
    </submittedName>
</protein>
<proteinExistence type="predicted"/>
<dbReference type="OrthoDB" id="6211609at2759"/>
<dbReference type="KEGG" id="cvn:111129750"/>
<name>A0A8B8DVL0_CRAVI</name>
<accession>A0A8B8DVL0</accession>
<organism evidence="1 2">
    <name type="scientific">Crassostrea virginica</name>
    <name type="common">Eastern oyster</name>
    <dbReference type="NCBI Taxonomy" id="6565"/>
    <lineage>
        <taxon>Eukaryota</taxon>
        <taxon>Metazoa</taxon>
        <taxon>Spiralia</taxon>
        <taxon>Lophotrochozoa</taxon>
        <taxon>Mollusca</taxon>
        <taxon>Bivalvia</taxon>
        <taxon>Autobranchia</taxon>
        <taxon>Pteriomorphia</taxon>
        <taxon>Ostreida</taxon>
        <taxon>Ostreoidea</taxon>
        <taxon>Ostreidae</taxon>
        <taxon>Crassostrea</taxon>
    </lineage>
</organism>
<evidence type="ECO:0000313" key="2">
    <source>
        <dbReference type="RefSeq" id="XP_022331925.1"/>
    </source>
</evidence>
<dbReference type="GeneID" id="111129750"/>
<dbReference type="Proteomes" id="UP000694844">
    <property type="component" value="Chromosome 4"/>
</dbReference>
<reference evidence="2" key="1">
    <citation type="submission" date="2025-08" db="UniProtKB">
        <authorList>
            <consortium name="RefSeq"/>
        </authorList>
    </citation>
    <scope>IDENTIFICATION</scope>
    <source>
        <tissue evidence="2">Whole sample</tissue>
    </source>
</reference>
<dbReference type="RefSeq" id="XP_022331925.1">
    <property type="nucleotide sequence ID" value="XM_022476217.1"/>
</dbReference>
<sequence>MDKPKVGQKCCTNLQIVDGHCEVCKAGYFGTNCASKCDYPSFGPGCQSKCNCNLSECDFMFGCRRNAFDYVSSQALCTCATSKEVISIIEGTLVTTNKGMRIECLLRKFTKSISDC</sequence>
<dbReference type="AlphaFoldDB" id="A0A8B8DVL0"/>
<evidence type="ECO:0000313" key="1">
    <source>
        <dbReference type="Proteomes" id="UP000694844"/>
    </source>
</evidence>
<gene>
    <name evidence="2" type="primary">LOC111129750</name>
</gene>
<keyword evidence="1" id="KW-1185">Reference proteome</keyword>